<dbReference type="EMBL" id="REGN01004147">
    <property type="protein sequence ID" value="RNA18918.1"/>
    <property type="molecule type" value="Genomic_DNA"/>
</dbReference>
<comment type="caution">
    <text evidence="1">The sequence shown here is derived from an EMBL/GenBank/DDBJ whole genome shotgun (WGS) entry which is preliminary data.</text>
</comment>
<gene>
    <name evidence="1" type="ORF">BpHYR1_014314</name>
</gene>
<accession>A0A3M7R6N5</accession>
<keyword evidence="2" id="KW-1185">Reference proteome</keyword>
<dbReference type="Proteomes" id="UP000276133">
    <property type="component" value="Unassembled WGS sequence"/>
</dbReference>
<proteinExistence type="predicted"/>
<reference evidence="1 2" key="1">
    <citation type="journal article" date="2018" name="Sci. Rep.">
        <title>Genomic signatures of local adaptation to the degree of environmental predictability in rotifers.</title>
        <authorList>
            <person name="Franch-Gras L."/>
            <person name="Hahn C."/>
            <person name="Garcia-Roger E.M."/>
            <person name="Carmona M.J."/>
            <person name="Serra M."/>
            <person name="Gomez A."/>
        </authorList>
    </citation>
    <scope>NUCLEOTIDE SEQUENCE [LARGE SCALE GENOMIC DNA]</scope>
    <source>
        <strain evidence="1">HYR1</strain>
    </source>
</reference>
<organism evidence="1 2">
    <name type="scientific">Brachionus plicatilis</name>
    <name type="common">Marine rotifer</name>
    <name type="synonym">Brachionus muelleri</name>
    <dbReference type="NCBI Taxonomy" id="10195"/>
    <lineage>
        <taxon>Eukaryota</taxon>
        <taxon>Metazoa</taxon>
        <taxon>Spiralia</taxon>
        <taxon>Gnathifera</taxon>
        <taxon>Rotifera</taxon>
        <taxon>Eurotatoria</taxon>
        <taxon>Monogononta</taxon>
        <taxon>Pseudotrocha</taxon>
        <taxon>Ploima</taxon>
        <taxon>Brachionidae</taxon>
        <taxon>Brachionus</taxon>
    </lineage>
</organism>
<sequence length="141" mass="16995">MTIWSHIRHISSTLTWSACFKLVQRISIFCNCPNLWFWQQFDRQSIFSQINNFLRSGKRFGLDVYDFLKLFLNLSNFVDYFQMKITSNEKNFFTIRLLLVYQACQIFLEKCPTETKTVLKEFKFLNLNHYTKLKLNLVLPI</sequence>
<dbReference type="AlphaFoldDB" id="A0A3M7R6N5"/>
<evidence type="ECO:0000313" key="2">
    <source>
        <dbReference type="Proteomes" id="UP000276133"/>
    </source>
</evidence>
<protein>
    <submittedName>
        <fullName evidence="1">Uncharacterized protein</fullName>
    </submittedName>
</protein>
<name>A0A3M7R6N5_BRAPC</name>
<evidence type="ECO:0000313" key="1">
    <source>
        <dbReference type="EMBL" id="RNA18918.1"/>
    </source>
</evidence>